<evidence type="ECO:0000313" key="1">
    <source>
        <dbReference type="EMBL" id="SDZ76781.1"/>
    </source>
</evidence>
<dbReference type="Proteomes" id="UP000183469">
    <property type="component" value="Unassembled WGS sequence"/>
</dbReference>
<organism evidence="1 2">
    <name type="scientific">Selenomonas ruminantium</name>
    <dbReference type="NCBI Taxonomy" id="971"/>
    <lineage>
        <taxon>Bacteria</taxon>
        <taxon>Bacillati</taxon>
        <taxon>Bacillota</taxon>
        <taxon>Negativicutes</taxon>
        <taxon>Selenomonadales</taxon>
        <taxon>Selenomonadaceae</taxon>
        <taxon>Selenomonas</taxon>
    </lineage>
</organism>
<accession>A0A1H3VQ21</accession>
<reference evidence="1 2" key="1">
    <citation type="submission" date="2016-10" db="EMBL/GenBank/DDBJ databases">
        <authorList>
            <person name="de Groot N.N."/>
        </authorList>
    </citation>
    <scope>NUCLEOTIDE SEQUENCE [LARGE SCALE GENOMIC DNA]</scope>
    <source>
        <strain evidence="1 2">DSM 2872</strain>
    </source>
</reference>
<protein>
    <submittedName>
        <fullName evidence="1">Uncharacterized protein</fullName>
    </submittedName>
</protein>
<proteinExistence type="predicted"/>
<gene>
    <name evidence="1" type="ORF">SAMN05660648_00464</name>
</gene>
<dbReference type="EMBL" id="FNQG01000002">
    <property type="protein sequence ID" value="SDZ76781.1"/>
    <property type="molecule type" value="Genomic_DNA"/>
</dbReference>
<name>A0A1H3VQ21_SELRU</name>
<evidence type="ECO:0000313" key="2">
    <source>
        <dbReference type="Proteomes" id="UP000183469"/>
    </source>
</evidence>
<dbReference type="AlphaFoldDB" id="A0A1H3VQ21"/>
<dbReference type="RefSeq" id="WP_177166161.1">
    <property type="nucleotide sequence ID" value="NZ_FNQG01000002.1"/>
</dbReference>
<sequence>MKIIGKKERKERKIASIESRLRERGMRVLSGKKEDKVHTRNFAGGKGA</sequence>